<gene>
    <name evidence="3" type="ORF">CHIRRI_LOCUS679</name>
</gene>
<keyword evidence="2" id="KW-0472">Membrane</keyword>
<feature type="compositionally biased region" description="Basic and acidic residues" evidence="1">
    <location>
        <begin position="161"/>
        <end position="171"/>
    </location>
</feature>
<feature type="compositionally biased region" description="Low complexity" evidence="1">
    <location>
        <begin position="150"/>
        <end position="160"/>
    </location>
</feature>
<organism evidence="3 4">
    <name type="scientific">Chironomus riparius</name>
    <dbReference type="NCBI Taxonomy" id="315576"/>
    <lineage>
        <taxon>Eukaryota</taxon>
        <taxon>Metazoa</taxon>
        <taxon>Ecdysozoa</taxon>
        <taxon>Arthropoda</taxon>
        <taxon>Hexapoda</taxon>
        <taxon>Insecta</taxon>
        <taxon>Pterygota</taxon>
        <taxon>Neoptera</taxon>
        <taxon>Endopterygota</taxon>
        <taxon>Diptera</taxon>
        <taxon>Nematocera</taxon>
        <taxon>Chironomoidea</taxon>
        <taxon>Chironomidae</taxon>
        <taxon>Chironominae</taxon>
        <taxon>Chironomus</taxon>
    </lineage>
</organism>
<reference evidence="3" key="1">
    <citation type="submission" date="2022-01" db="EMBL/GenBank/DDBJ databases">
        <authorList>
            <person name="King R."/>
        </authorList>
    </citation>
    <scope>NUCLEOTIDE SEQUENCE</scope>
</reference>
<name>A0A9N9RIY4_9DIPT</name>
<dbReference type="AlphaFoldDB" id="A0A9N9RIY4"/>
<dbReference type="OrthoDB" id="6499973at2759"/>
<evidence type="ECO:0000313" key="4">
    <source>
        <dbReference type="Proteomes" id="UP001153620"/>
    </source>
</evidence>
<accession>A0A9N9RIY4</accession>
<feature type="region of interest" description="Disordered" evidence="1">
    <location>
        <begin position="127"/>
        <end position="171"/>
    </location>
</feature>
<reference evidence="3" key="2">
    <citation type="submission" date="2022-10" db="EMBL/GenBank/DDBJ databases">
        <authorList>
            <consortium name="ENA_rothamsted_submissions"/>
            <consortium name="culmorum"/>
            <person name="King R."/>
        </authorList>
    </citation>
    <scope>NUCLEOTIDE SEQUENCE</scope>
</reference>
<protein>
    <submittedName>
        <fullName evidence="3">Uncharacterized protein</fullName>
    </submittedName>
</protein>
<dbReference type="EMBL" id="OU895877">
    <property type="protein sequence ID" value="CAG9797690.1"/>
    <property type="molecule type" value="Genomic_DNA"/>
</dbReference>
<evidence type="ECO:0000313" key="3">
    <source>
        <dbReference type="EMBL" id="CAG9797690.1"/>
    </source>
</evidence>
<evidence type="ECO:0000256" key="2">
    <source>
        <dbReference type="SAM" id="Phobius"/>
    </source>
</evidence>
<keyword evidence="4" id="KW-1185">Reference proteome</keyword>
<proteinExistence type="predicted"/>
<evidence type="ECO:0000256" key="1">
    <source>
        <dbReference type="SAM" id="MobiDB-lite"/>
    </source>
</evidence>
<sequence length="184" mass="20832">MLHIKSSLIKVMSFSGFDANTRLVDEEEDCPTLLEHDFNRFHHTIPGLRRSGVDANAIRQHYYPDGDWGWIVCSVAFLAHILTTGFQLSYGFLLLYAIKHLGQDVAMETRHAKVISSYKAPAFDSKSQTGAYKKSSPFDFKEQDRKMTMSSSKSGSSSSSMDKKADPWGKTFKNEQHFKSLHIC</sequence>
<feature type="transmembrane region" description="Helical" evidence="2">
    <location>
        <begin position="68"/>
        <end position="98"/>
    </location>
</feature>
<dbReference type="Proteomes" id="UP001153620">
    <property type="component" value="Chromosome 1"/>
</dbReference>
<keyword evidence="2" id="KW-1133">Transmembrane helix</keyword>
<keyword evidence="2" id="KW-0812">Transmembrane</keyword>